<reference evidence="9 10" key="1">
    <citation type="journal article" date="2015" name="Int. J. Syst. Evol. Microbiol.">
        <title>Streptomyces gilvifuscus sp. nov., an actinomycete that produces antibacterial compounds isolated from soil.</title>
        <authorList>
            <person name="Nguyen T.M."/>
            <person name="Kim J."/>
        </authorList>
    </citation>
    <scope>NUCLEOTIDE SEQUENCE [LARGE SCALE GENOMIC DNA]</scope>
    <source>
        <strain evidence="9 10">T113</strain>
    </source>
</reference>
<evidence type="ECO:0000256" key="5">
    <source>
        <dbReference type="ARBA" id="ARBA00023163"/>
    </source>
</evidence>
<evidence type="ECO:0000256" key="6">
    <source>
        <dbReference type="PROSITE-ProRule" id="PRU01091"/>
    </source>
</evidence>
<evidence type="ECO:0000256" key="3">
    <source>
        <dbReference type="ARBA" id="ARBA00023015"/>
    </source>
</evidence>
<evidence type="ECO:0000256" key="4">
    <source>
        <dbReference type="ARBA" id="ARBA00023125"/>
    </source>
</evidence>
<dbReference type="EMBL" id="JAQOSK010000016">
    <property type="protein sequence ID" value="MDC2959312.1"/>
    <property type="molecule type" value="Genomic_DNA"/>
</dbReference>
<keyword evidence="2" id="KW-0902">Two-component regulatory system</keyword>
<protein>
    <submittedName>
        <fullName evidence="9">BTAD domain-containing putative transcriptional regulator</fullName>
    </submittedName>
</protein>
<feature type="region of interest" description="Disordered" evidence="7">
    <location>
        <begin position="251"/>
        <end position="281"/>
    </location>
</feature>
<dbReference type="SMART" id="SM00862">
    <property type="entry name" value="Trans_reg_C"/>
    <property type="match status" value="1"/>
</dbReference>
<dbReference type="InterPro" id="IPR001867">
    <property type="entry name" value="OmpR/PhoB-type_DNA-bd"/>
</dbReference>
<dbReference type="Pfam" id="PF03704">
    <property type="entry name" value="BTAD"/>
    <property type="match status" value="1"/>
</dbReference>
<organism evidence="9 10">
    <name type="scientific">Streptomyces gilvifuscus</name>
    <dbReference type="NCBI Taxonomy" id="1550617"/>
    <lineage>
        <taxon>Bacteria</taxon>
        <taxon>Bacillati</taxon>
        <taxon>Actinomycetota</taxon>
        <taxon>Actinomycetes</taxon>
        <taxon>Kitasatosporales</taxon>
        <taxon>Streptomycetaceae</taxon>
        <taxon>Streptomyces</taxon>
    </lineage>
</organism>
<dbReference type="InterPro" id="IPR051677">
    <property type="entry name" value="AfsR-DnrI-RedD_regulator"/>
</dbReference>
<dbReference type="InterPro" id="IPR016032">
    <property type="entry name" value="Sig_transdc_resp-reg_C-effctor"/>
</dbReference>
<dbReference type="PANTHER" id="PTHR35807">
    <property type="entry name" value="TRANSCRIPTIONAL REGULATOR REDD-RELATED"/>
    <property type="match status" value="1"/>
</dbReference>
<name>A0ABT5G3Y0_9ACTN</name>
<accession>A0ABT5G3Y0</accession>
<keyword evidence="10" id="KW-1185">Reference proteome</keyword>
<feature type="compositionally biased region" description="Pro residues" evidence="7">
    <location>
        <begin position="255"/>
        <end position="266"/>
    </location>
</feature>
<keyword evidence="5" id="KW-0804">Transcription</keyword>
<dbReference type="Gene3D" id="3.40.50.300">
    <property type="entry name" value="P-loop containing nucleotide triphosphate hydrolases"/>
    <property type="match status" value="1"/>
</dbReference>
<dbReference type="Gene3D" id="1.10.10.10">
    <property type="entry name" value="Winged helix-like DNA-binding domain superfamily/Winged helix DNA-binding domain"/>
    <property type="match status" value="2"/>
</dbReference>
<dbReference type="SMART" id="SM01043">
    <property type="entry name" value="BTAD"/>
    <property type="match status" value="1"/>
</dbReference>
<dbReference type="InterPro" id="IPR005158">
    <property type="entry name" value="BTAD"/>
</dbReference>
<gene>
    <name evidence="9" type="ORF">PO587_33275</name>
</gene>
<dbReference type="CDD" id="cd15831">
    <property type="entry name" value="BTAD"/>
    <property type="match status" value="1"/>
</dbReference>
<dbReference type="SUPFAM" id="SSF46894">
    <property type="entry name" value="C-terminal effector domain of the bipartite response regulators"/>
    <property type="match status" value="1"/>
</dbReference>
<dbReference type="Proteomes" id="UP001221328">
    <property type="component" value="Unassembled WGS sequence"/>
</dbReference>
<comment type="similarity">
    <text evidence="1">Belongs to the AfsR/DnrI/RedD regulatory family.</text>
</comment>
<dbReference type="PROSITE" id="PS51755">
    <property type="entry name" value="OMPR_PHOB"/>
    <property type="match status" value="1"/>
</dbReference>
<dbReference type="Gene3D" id="1.25.40.10">
    <property type="entry name" value="Tetratricopeptide repeat domain"/>
    <property type="match status" value="3"/>
</dbReference>
<dbReference type="Pfam" id="PF00486">
    <property type="entry name" value="Trans_reg_C"/>
    <property type="match status" value="1"/>
</dbReference>
<proteinExistence type="inferred from homology"/>
<evidence type="ECO:0000313" key="9">
    <source>
        <dbReference type="EMBL" id="MDC2959312.1"/>
    </source>
</evidence>
<dbReference type="SUPFAM" id="SSF52540">
    <property type="entry name" value="P-loop containing nucleoside triphosphate hydrolases"/>
    <property type="match status" value="1"/>
</dbReference>
<feature type="DNA-binding region" description="OmpR/PhoB-type" evidence="6">
    <location>
        <begin position="1"/>
        <end position="99"/>
    </location>
</feature>
<keyword evidence="3" id="KW-0805">Transcription regulation</keyword>
<dbReference type="RefSeq" id="WP_272177760.1">
    <property type="nucleotide sequence ID" value="NZ_JAQOSK010000016.1"/>
</dbReference>
<dbReference type="SUPFAM" id="SSF48452">
    <property type="entry name" value="TPR-like"/>
    <property type="match status" value="3"/>
</dbReference>
<dbReference type="InterPro" id="IPR027417">
    <property type="entry name" value="P-loop_NTPase"/>
</dbReference>
<dbReference type="InterPro" id="IPR019734">
    <property type="entry name" value="TPR_rpt"/>
</dbReference>
<evidence type="ECO:0000256" key="1">
    <source>
        <dbReference type="ARBA" id="ARBA00005820"/>
    </source>
</evidence>
<evidence type="ECO:0000313" key="10">
    <source>
        <dbReference type="Proteomes" id="UP001221328"/>
    </source>
</evidence>
<dbReference type="InterPro" id="IPR011990">
    <property type="entry name" value="TPR-like_helical_dom_sf"/>
</dbReference>
<dbReference type="PRINTS" id="PR00364">
    <property type="entry name" value="DISEASERSIST"/>
</dbReference>
<evidence type="ECO:0000256" key="2">
    <source>
        <dbReference type="ARBA" id="ARBA00023012"/>
    </source>
</evidence>
<keyword evidence="4 6" id="KW-0238">DNA-binding</keyword>
<evidence type="ECO:0000256" key="7">
    <source>
        <dbReference type="SAM" id="MobiDB-lite"/>
    </source>
</evidence>
<comment type="caution">
    <text evidence="9">The sequence shown here is derived from an EMBL/GenBank/DDBJ whole genome shotgun (WGS) entry which is preliminary data.</text>
</comment>
<feature type="domain" description="OmpR/PhoB-type" evidence="8">
    <location>
        <begin position="1"/>
        <end position="99"/>
    </location>
</feature>
<dbReference type="SMART" id="SM00028">
    <property type="entry name" value="TPR"/>
    <property type="match status" value="5"/>
</dbReference>
<dbReference type="InterPro" id="IPR036388">
    <property type="entry name" value="WH-like_DNA-bd_sf"/>
</dbReference>
<sequence length="1019" mass="110528">MSDAEAGSLRFNVLGPLEGWADGSRLRLGGLIQERVLGTLLLEPGRVLPISRLVESAWAENPPATASHQVRKAIAYLRRRIPDGSEVIVTDGPGYRAVLGPEQLDLTEFALLVKTARDAVGEARPGEAAEALRRALGLWRGPILSGAGGPVIEAAATAFEERRLAAAEHLFELRLGFGESSELVVDLRDFVQNHPLRETLRAQLMLALYRAGRQAEALEEYGRVRELLVEELGVDPGPGLTRVYEGILREDPELAAPPPPPSPAPATVPVQTPVSPSAPVPAVPAEAPCTLPYDLADFTGREQELTELLDCAGRDYARHSRIVALDGMGGSGKTSLAVHAAHRLAGEFPDGQLYIDLRGYTPGEEPVTPGGALDSLLRALGIPGERIPEDLAGRTALWRATITGRRLLLLLDNAADADGVRPLMPTGPGCLVLVTSRARLVDLDSAHWISVDVMSPEECAKLVAETLGEQRYAAEPEAAAELARLCGHLPLALRIATARLRNRPRWTLRYLADRLRDEARRLDELSSGQRSVAATLRLSYQALDQECRTAFRILALHPHGDIDVHAAAALLGTDPRDAEDTLELLLDVHLLQQPEIGLYTFHDLVRSFAHSLRSDATEGNDDASVHRLLDYYLTAAESACQVMFPGRRQIPTGREETCVPVPRFAGRGQAEQWFAREQGALLGMVGVARRLGCDRHTVLLTRNLAFQLSARGQLEEFRSMGLEAVSAARRLGELPLLGVSLSNLGVACWKLGRFTEAVEIATEGRDVAEQLGDLQTLAHSESTLGQLNSLLGHFPQALSHLEKSIAYERELGASRAEAESLTLLSTLYEQWGRHEEAAAAARRAITLCDEVGRHESKLVALTDLAFAQACLGDDEAAEVSLKQARALCEDNRDPGQVALTSALSAEVCHRLGRAERAAEFGEHALNTVSSNVSPLRRAKVENTVGRYLFRRGDAAPALSLHERAYELAGSLDFRIEMAYAHSGIARAQAALGQAEEADRHERSAEELFTAMGVPAGRRR</sequence>
<dbReference type="PANTHER" id="PTHR35807:SF1">
    <property type="entry name" value="TRANSCRIPTIONAL REGULATOR REDD"/>
    <property type="match status" value="1"/>
</dbReference>
<dbReference type="Pfam" id="PF13424">
    <property type="entry name" value="TPR_12"/>
    <property type="match status" value="2"/>
</dbReference>
<evidence type="ECO:0000259" key="8">
    <source>
        <dbReference type="PROSITE" id="PS51755"/>
    </source>
</evidence>